<dbReference type="GO" id="GO:0003700">
    <property type="term" value="F:DNA-binding transcription factor activity"/>
    <property type="evidence" value="ECO:0007669"/>
    <property type="project" value="TreeGrafter"/>
</dbReference>
<evidence type="ECO:0000259" key="2">
    <source>
        <dbReference type="PROSITE" id="PS50943"/>
    </source>
</evidence>
<dbReference type="KEGG" id="aex:Astex_2433"/>
<dbReference type="SMART" id="SM00530">
    <property type="entry name" value="HTH_XRE"/>
    <property type="match status" value="1"/>
</dbReference>
<dbReference type="CDD" id="cd00093">
    <property type="entry name" value="HTH_XRE"/>
    <property type="match status" value="1"/>
</dbReference>
<dbReference type="RefSeq" id="WP_013479911.1">
    <property type="nucleotide sequence ID" value="NC_014817.1"/>
</dbReference>
<dbReference type="PANTHER" id="PTHR46797:SF1">
    <property type="entry name" value="METHYLPHOSPHONATE SYNTHASE"/>
    <property type="match status" value="1"/>
</dbReference>
<dbReference type="PANTHER" id="PTHR46797">
    <property type="entry name" value="HTH-TYPE TRANSCRIPTIONAL REGULATOR"/>
    <property type="match status" value="1"/>
</dbReference>
<dbReference type="EMBL" id="CP002396">
    <property type="protein sequence ID" value="ADU14084.1"/>
    <property type="molecule type" value="Genomic_DNA"/>
</dbReference>
<dbReference type="Pfam" id="PF01381">
    <property type="entry name" value="HTH_3"/>
    <property type="match status" value="1"/>
</dbReference>
<dbReference type="InterPro" id="IPR050807">
    <property type="entry name" value="TransReg_Diox_bact_type"/>
</dbReference>
<dbReference type="OrthoDB" id="2986852at2"/>
<dbReference type="eggNOG" id="COG1476">
    <property type="taxonomic scope" value="Bacteria"/>
</dbReference>
<evidence type="ECO:0000313" key="4">
    <source>
        <dbReference type="Proteomes" id="UP000001492"/>
    </source>
</evidence>
<dbReference type="Gene3D" id="1.10.260.40">
    <property type="entry name" value="lambda repressor-like DNA-binding domains"/>
    <property type="match status" value="1"/>
</dbReference>
<dbReference type="InterPro" id="IPR010982">
    <property type="entry name" value="Lambda_DNA-bd_dom_sf"/>
</dbReference>
<reference evidence="4" key="1">
    <citation type="submission" date="2010-12" db="EMBL/GenBank/DDBJ databases">
        <title>Complete sequence of chromosome 2 of Asticcacaulis excentricus CB 48.</title>
        <authorList>
            <consortium name="US DOE Joint Genome Institute"/>
            <person name="Lucas S."/>
            <person name="Copeland A."/>
            <person name="Lapidus A."/>
            <person name="Cheng J.-F."/>
            <person name="Bruce D."/>
            <person name="Goodwin L."/>
            <person name="Pitluck S."/>
            <person name="Teshima H."/>
            <person name="Davenport K."/>
            <person name="Detter J.C."/>
            <person name="Han C."/>
            <person name="Tapia R."/>
            <person name="Land M."/>
            <person name="Hauser L."/>
            <person name="Jeffries C."/>
            <person name="Kyrpides N."/>
            <person name="Ivanova N."/>
            <person name="Ovchinnikova G."/>
            <person name="Brun Y.V."/>
            <person name="Woyke T."/>
        </authorList>
    </citation>
    <scope>NUCLEOTIDE SEQUENCE [LARGE SCALE GENOMIC DNA]</scope>
    <source>
        <strain evidence="4">ATCC 15261 / DSM 4724 / KCTC 12464 / NCIMB 9791 / VKM B-1370 / CB 48</strain>
    </source>
</reference>
<keyword evidence="4" id="KW-1185">Reference proteome</keyword>
<proteinExistence type="predicted"/>
<name>E8RUN4_ASTEC</name>
<feature type="domain" description="HTH cro/C1-type" evidence="2">
    <location>
        <begin position="11"/>
        <end position="66"/>
    </location>
</feature>
<keyword evidence="1" id="KW-0238">DNA-binding</keyword>
<dbReference type="Proteomes" id="UP000001492">
    <property type="component" value="Chromosome 2"/>
</dbReference>
<gene>
    <name evidence="3" type="ordered locus">Astex_2433</name>
</gene>
<dbReference type="GO" id="GO:0005829">
    <property type="term" value="C:cytosol"/>
    <property type="evidence" value="ECO:0007669"/>
    <property type="project" value="TreeGrafter"/>
</dbReference>
<evidence type="ECO:0000256" key="1">
    <source>
        <dbReference type="ARBA" id="ARBA00023125"/>
    </source>
</evidence>
<dbReference type="GO" id="GO:0003677">
    <property type="term" value="F:DNA binding"/>
    <property type="evidence" value="ECO:0007669"/>
    <property type="project" value="UniProtKB-KW"/>
</dbReference>
<dbReference type="PROSITE" id="PS50943">
    <property type="entry name" value="HTH_CROC1"/>
    <property type="match status" value="1"/>
</dbReference>
<dbReference type="HOGENOM" id="CLU_066192_29_1_5"/>
<dbReference type="InterPro" id="IPR001387">
    <property type="entry name" value="Cro/C1-type_HTH"/>
</dbReference>
<dbReference type="STRING" id="573065.Astex_2433"/>
<accession>E8RUN4</accession>
<protein>
    <submittedName>
        <fullName evidence="3">Helix-turn-helix domain protein</fullName>
    </submittedName>
</protein>
<sequence>MDVQALIGWNVSRLRKKAELSQEELALRVEVVAQTYISNLEAGKCNPTAVTLYLIARALSVNVSELFATDGVPLTLTEGPVKIRSGRSGKKTI</sequence>
<organism evidence="3 4">
    <name type="scientific">Asticcacaulis excentricus (strain ATCC 15261 / DSM 4724 / KCTC 12464 / NCIMB 9791 / VKM B-1370 / CB 48)</name>
    <dbReference type="NCBI Taxonomy" id="573065"/>
    <lineage>
        <taxon>Bacteria</taxon>
        <taxon>Pseudomonadati</taxon>
        <taxon>Pseudomonadota</taxon>
        <taxon>Alphaproteobacteria</taxon>
        <taxon>Caulobacterales</taxon>
        <taxon>Caulobacteraceae</taxon>
        <taxon>Asticcacaulis</taxon>
    </lineage>
</organism>
<evidence type="ECO:0000313" key="3">
    <source>
        <dbReference type="EMBL" id="ADU14084.1"/>
    </source>
</evidence>
<dbReference type="AlphaFoldDB" id="E8RUN4"/>
<dbReference type="SUPFAM" id="SSF47413">
    <property type="entry name" value="lambda repressor-like DNA-binding domains"/>
    <property type="match status" value="1"/>
</dbReference>